<dbReference type="InterPro" id="IPR030953">
    <property type="entry name" value="Glycosyl_450act"/>
</dbReference>
<dbReference type="CDD" id="cd03784">
    <property type="entry name" value="GT1_Gtf-like"/>
    <property type="match status" value="1"/>
</dbReference>
<evidence type="ECO:0000256" key="2">
    <source>
        <dbReference type="ARBA" id="ARBA00022676"/>
    </source>
</evidence>
<reference evidence="7 8" key="1">
    <citation type="submission" date="2021-03" db="EMBL/GenBank/DDBJ databases">
        <title>Sequencing the genomes of 1000 actinobacteria strains.</title>
        <authorList>
            <person name="Klenk H.-P."/>
        </authorList>
    </citation>
    <scope>NUCLEOTIDE SEQUENCE [LARGE SCALE GENOMIC DNA]</scope>
    <source>
        <strain evidence="7 8">DSM 46670</strain>
    </source>
</reference>
<dbReference type="InterPro" id="IPR048284">
    <property type="entry name" value="EryCIII-like_N"/>
</dbReference>
<dbReference type="NCBIfam" id="TIGR04516">
    <property type="entry name" value="glycosyl_450act"/>
    <property type="match status" value="1"/>
</dbReference>
<gene>
    <name evidence="7" type="ORF">JOF56_009467</name>
</gene>
<evidence type="ECO:0000256" key="3">
    <source>
        <dbReference type="ARBA" id="ARBA00022679"/>
    </source>
</evidence>
<dbReference type="Proteomes" id="UP001519332">
    <property type="component" value="Unassembled WGS sequence"/>
</dbReference>
<keyword evidence="2" id="KW-0328">Glycosyltransferase</keyword>
<evidence type="ECO:0000259" key="5">
    <source>
        <dbReference type="Pfam" id="PF06722"/>
    </source>
</evidence>
<proteinExistence type="inferred from homology"/>
<dbReference type="InterPro" id="IPR010610">
    <property type="entry name" value="EryCIII-like_C"/>
</dbReference>
<comment type="similarity">
    <text evidence="1">Belongs to the glycosyltransferase 28 family.</text>
</comment>
<keyword evidence="4" id="KW-0045">Antibiotic biosynthesis</keyword>
<feature type="domain" description="Erythromycin biosynthesis protein CIII-like C-terminal" evidence="5">
    <location>
        <begin position="276"/>
        <end position="418"/>
    </location>
</feature>
<evidence type="ECO:0000313" key="8">
    <source>
        <dbReference type="Proteomes" id="UP001519332"/>
    </source>
</evidence>
<dbReference type="PANTHER" id="PTHR48050">
    <property type="entry name" value="STEROL 3-BETA-GLUCOSYLTRANSFERASE"/>
    <property type="match status" value="1"/>
</dbReference>
<evidence type="ECO:0000259" key="6">
    <source>
        <dbReference type="Pfam" id="PF21036"/>
    </source>
</evidence>
<dbReference type="InterPro" id="IPR002213">
    <property type="entry name" value="UDP_glucos_trans"/>
</dbReference>
<comment type="caution">
    <text evidence="7">The sequence shown here is derived from an EMBL/GenBank/DDBJ whole genome shotgun (WGS) entry which is preliminary data.</text>
</comment>
<organism evidence="7 8">
    <name type="scientific">Kibdelosporangium banguiense</name>
    <dbReference type="NCBI Taxonomy" id="1365924"/>
    <lineage>
        <taxon>Bacteria</taxon>
        <taxon>Bacillati</taxon>
        <taxon>Actinomycetota</taxon>
        <taxon>Actinomycetes</taxon>
        <taxon>Pseudonocardiales</taxon>
        <taxon>Pseudonocardiaceae</taxon>
        <taxon>Kibdelosporangium</taxon>
    </lineage>
</organism>
<dbReference type="PANTHER" id="PTHR48050:SF13">
    <property type="entry name" value="STEROL 3-BETA-GLUCOSYLTRANSFERASE UGT80A2"/>
    <property type="match status" value="1"/>
</dbReference>
<dbReference type="Gene3D" id="3.40.50.2000">
    <property type="entry name" value="Glycogen Phosphorylase B"/>
    <property type="match status" value="2"/>
</dbReference>
<keyword evidence="3" id="KW-0808">Transferase</keyword>
<evidence type="ECO:0000256" key="4">
    <source>
        <dbReference type="ARBA" id="ARBA00023194"/>
    </source>
</evidence>
<dbReference type="Pfam" id="PF21036">
    <property type="entry name" value="EryCIII-like_N"/>
    <property type="match status" value="1"/>
</dbReference>
<dbReference type="SUPFAM" id="SSF53756">
    <property type="entry name" value="UDP-Glycosyltransferase/glycogen phosphorylase"/>
    <property type="match status" value="1"/>
</dbReference>
<evidence type="ECO:0000256" key="1">
    <source>
        <dbReference type="ARBA" id="ARBA00006962"/>
    </source>
</evidence>
<dbReference type="EMBL" id="JAGINW010000001">
    <property type="protein sequence ID" value="MBP2329082.1"/>
    <property type="molecule type" value="Genomic_DNA"/>
</dbReference>
<keyword evidence="8" id="KW-1185">Reference proteome</keyword>
<dbReference type="InterPro" id="IPR050426">
    <property type="entry name" value="Glycosyltransferase_28"/>
</dbReference>
<evidence type="ECO:0000313" key="7">
    <source>
        <dbReference type="EMBL" id="MBP2329082.1"/>
    </source>
</evidence>
<dbReference type="Pfam" id="PF06722">
    <property type="entry name" value="EryCIII-like_C"/>
    <property type="match status" value="1"/>
</dbReference>
<name>A0ABS4TXF7_9PSEU</name>
<protein>
    <submittedName>
        <fullName evidence="7">Glycosyltransferase (Activator-dependent family)</fullName>
    </submittedName>
</protein>
<feature type="domain" description="Erythromycin biosynthesis protein CIII-like N-terminal" evidence="6">
    <location>
        <begin position="22"/>
        <end position="259"/>
    </location>
</feature>
<dbReference type="RefSeq" id="WP_209645948.1">
    <property type="nucleotide sequence ID" value="NZ_JAGINW010000001.1"/>
</dbReference>
<sequence>MRILFTVLPQKSTFLYLVPMAWALRTAGHEVVVASTPDFTDTITQAGLTAVPAGRPTGDGRMLVARGVTPEVVEKYRAGLPPPYDIVNDPGNATWQDTLEACAGALESLKFEMFPMLGGLVNFARQWQPDLVVWHPFTLCGPIAAKACGAAHARMLFSVDVFAETRNQFLRLKAEQPAEKQEDPYADWFSAYGRKYGFEFTEDMVTGQFTIDQFPRSLQMVADGVDYVRTQYVPYGGPAIVPKWLQAPPERPRVALTLGSTATDVYNGYTVPLIDILTALSELDIELVATVAESEQHKLGAVPANVRLVPYVPWHAIVPTCSAVIHHAGLATLATTARHPVPQLALHYHFDQPLLGRMLAEQGAGLEIHASKVTGDNVRDSVRRLLTQPVFGERATALRDEIFALPTPNDIVGRIEELTVKYRTR</sequence>
<accession>A0ABS4TXF7</accession>